<dbReference type="RefSeq" id="WP_245938723.1">
    <property type="nucleotide sequence ID" value="NZ_FZOF01000003.1"/>
</dbReference>
<dbReference type="Proteomes" id="UP000198280">
    <property type="component" value="Unassembled WGS sequence"/>
</dbReference>
<feature type="compositionally biased region" description="Polar residues" evidence="1">
    <location>
        <begin position="43"/>
        <end position="65"/>
    </location>
</feature>
<dbReference type="Pfam" id="PF09362">
    <property type="entry name" value="DUF1996"/>
    <property type="match status" value="1"/>
</dbReference>
<name>A0A239C0L1_9ACTN</name>
<dbReference type="AlphaFoldDB" id="A0A239C0L1"/>
<accession>A0A239C0L1</accession>
<feature type="compositionally biased region" description="Low complexity" evidence="1">
    <location>
        <begin position="77"/>
        <end position="92"/>
    </location>
</feature>
<dbReference type="EMBL" id="FZOF01000003">
    <property type="protein sequence ID" value="SNS13777.1"/>
    <property type="molecule type" value="Genomic_DNA"/>
</dbReference>
<evidence type="ECO:0000313" key="4">
    <source>
        <dbReference type="Proteomes" id="UP000198280"/>
    </source>
</evidence>
<feature type="region of interest" description="Disordered" evidence="1">
    <location>
        <begin position="43"/>
        <end position="143"/>
    </location>
</feature>
<protein>
    <recommendedName>
        <fullName evidence="2">DUF1996 domain-containing protein</fullName>
    </recommendedName>
</protein>
<reference evidence="3 4" key="1">
    <citation type="submission" date="2017-06" db="EMBL/GenBank/DDBJ databases">
        <authorList>
            <person name="Kim H.J."/>
            <person name="Triplett B.A."/>
        </authorList>
    </citation>
    <scope>NUCLEOTIDE SEQUENCE [LARGE SCALE GENOMIC DNA]</scope>
    <source>
        <strain evidence="3 4">CGMCC 4.1858</strain>
    </source>
</reference>
<feature type="domain" description="DUF1996" evidence="2">
    <location>
        <begin position="149"/>
        <end position="342"/>
    </location>
</feature>
<sequence>MPTRQHMNHRRRLSTKQLVLIAVLALLGSGGTFALVTGSASAHWRSNSGHSGGWQSPSPGNSTKADNGGQNNGGQNGSAAPSASASASASAPAGGGSQTNGPSREDFADIRSVKPNVQRAANQRGASRGTFTARCGRNENKHHNPDNFIVAPGVANGAHHVHDYVGNLSTDGFSTNESLAAAGTTCARGDKSTYFWPVLRTRSANDAPDADGNTGTILQATSVQLVFGGSPTSKVTAMPSTLRVIMGDAKSFTNGVANAKASWSCTGFENRQLTDKYPLCPQGSRVVRTLNFPNCWDGTNADSANHRTHIVFADGAGRCQAGFKAVPQLKMRLTYKVPQGPNFALDSFPEQLHKPVTDHADFANFMPTRLMNQVVSCINGNRNCG</sequence>
<evidence type="ECO:0000256" key="1">
    <source>
        <dbReference type="SAM" id="MobiDB-lite"/>
    </source>
</evidence>
<gene>
    <name evidence="3" type="ORF">SAMN05216252_103303</name>
</gene>
<dbReference type="InterPro" id="IPR018535">
    <property type="entry name" value="DUF1996"/>
</dbReference>
<proteinExistence type="predicted"/>
<dbReference type="PANTHER" id="PTHR43662">
    <property type="match status" value="1"/>
</dbReference>
<evidence type="ECO:0000259" key="2">
    <source>
        <dbReference type="Pfam" id="PF09362"/>
    </source>
</evidence>
<dbReference type="PANTHER" id="PTHR43662:SF3">
    <property type="entry name" value="DOMAIN PROTEIN, PUTATIVE (AFU_ORTHOLOGUE AFUA_6G11970)-RELATED"/>
    <property type="match status" value="1"/>
</dbReference>
<keyword evidence="4" id="KW-1185">Reference proteome</keyword>
<organism evidence="3 4">
    <name type="scientific">Actinacidiphila glaucinigra</name>
    <dbReference type="NCBI Taxonomy" id="235986"/>
    <lineage>
        <taxon>Bacteria</taxon>
        <taxon>Bacillati</taxon>
        <taxon>Actinomycetota</taxon>
        <taxon>Actinomycetes</taxon>
        <taxon>Kitasatosporales</taxon>
        <taxon>Streptomycetaceae</taxon>
        <taxon>Actinacidiphila</taxon>
    </lineage>
</organism>
<evidence type="ECO:0000313" key="3">
    <source>
        <dbReference type="EMBL" id="SNS13777.1"/>
    </source>
</evidence>
<feature type="compositionally biased region" description="Basic and acidic residues" evidence="1">
    <location>
        <begin position="103"/>
        <end position="112"/>
    </location>
</feature>